<evidence type="ECO:0000313" key="3">
    <source>
        <dbReference type="Proteomes" id="UP000076532"/>
    </source>
</evidence>
<dbReference type="Gene3D" id="1.10.150.130">
    <property type="match status" value="1"/>
</dbReference>
<dbReference type="PANTHER" id="PTHR33050">
    <property type="entry name" value="REVERSE TRANSCRIPTASE DOMAIN-CONTAINING PROTEIN"/>
    <property type="match status" value="1"/>
</dbReference>
<dbReference type="Gene3D" id="3.30.420.10">
    <property type="entry name" value="Ribonuclease H-like superfamily/Ribonuclease H"/>
    <property type="match status" value="1"/>
</dbReference>
<dbReference type="PANTHER" id="PTHR33050:SF7">
    <property type="entry name" value="RIBONUCLEASE H"/>
    <property type="match status" value="1"/>
</dbReference>
<dbReference type="InterPro" id="IPR043502">
    <property type="entry name" value="DNA/RNA_pol_sf"/>
</dbReference>
<accession>A0A166U2I8</accession>
<organism evidence="2 3">
    <name type="scientific">Athelia psychrophila</name>
    <dbReference type="NCBI Taxonomy" id="1759441"/>
    <lineage>
        <taxon>Eukaryota</taxon>
        <taxon>Fungi</taxon>
        <taxon>Dikarya</taxon>
        <taxon>Basidiomycota</taxon>
        <taxon>Agaricomycotina</taxon>
        <taxon>Agaricomycetes</taxon>
        <taxon>Agaricomycetidae</taxon>
        <taxon>Atheliales</taxon>
        <taxon>Atheliaceae</taxon>
        <taxon>Athelia</taxon>
    </lineage>
</organism>
<dbReference type="EMBL" id="KV417490">
    <property type="protein sequence ID" value="KZP31242.1"/>
    <property type="molecule type" value="Genomic_DNA"/>
</dbReference>
<evidence type="ECO:0000256" key="1">
    <source>
        <dbReference type="ARBA" id="ARBA00023125"/>
    </source>
</evidence>
<protein>
    <recommendedName>
        <fullName evidence="4">DNA/RNA polymerase</fullName>
    </recommendedName>
</protein>
<reference evidence="2 3" key="1">
    <citation type="journal article" date="2016" name="Mol. Biol. Evol.">
        <title>Comparative Genomics of Early-Diverging Mushroom-Forming Fungi Provides Insights into the Origins of Lignocellulose Decay Capabilities.</title>
        <authorList>
            <person name="Nagy L.G."/>
            <person name="Riley R."/>
            <person name="Tritt A."/>
            <person name="Adam C."/>
            <person name="Daum C."/>
            <person name="Floudas D."/>
            <person name="Sun H."/>
            <person name="Yadav J.S."/>
            <person name="Pangilinan J."/>
            <person name="Larsson K.H."/>
            <person name="Matsuura K."/>
            <person name="Barry K."/>
            <person name="Labutti K."/>
            <person name="Kuo R."/>
            <person name="Ohm R.A."/>
            <person name="Bhattacharya S.S."/>
            <person name="Shirouzu T."/>
            <person name="Yoshinaga Y."/>
            <person name="Martin F.M."/>
            <person name="Grigoriev I.V."/>
            <person name="Hibbett D.S."/>
        </authorList>
    </citation>
    <scope>NUCLEOTIDE SEQUENCE [LARGE SCALE GENOMIC DNA]</scope>
    <source>
        <strain evidence="2 3">CBS 109695</strain>
    </source>
</reference>
<dbReference type="Proteomes" id="UP000076532">
    <property type="component" value="Unassembled WGS sequence"/>
</dbReference>
<dbReference type="InterPro" id="IPR052055">
    <property type="entry name" value="Hepadnavirus_pol/RT"/>
</dbReference>
<evidence type="ECO:0008006" key="4">
    <source>
        <dbReference type="Google" id="ProtNLM"/>
    </source>
</evidence>
<dbReference type="CDD" id="cd06222">
    <property type="entry name" value="RNase_H_like"/>
    <property type="match status" value="1"/>
</dbReference>
<keyword evidence="3" id="KW-1185">Reference proteome</keyword>
<name>A0A166U2I8_9AGAM</name>
<gene>
    <name evidence="2" type="ORF">FIBSPDRAFT_916913</name>
</gene>
<dbReference type="OrthoDB" id="3248529at2759"/>
<dbReference type="AlphaFoldDB" id="A0A166U2I8"/>
<dbReference type="InterPro" id="IPR010998">
    <property type="entry name" value="Integrase_recombinase_N"/>
</dbReference>
<dbReference type="InterPro" id="IPR036397">
    <property type="entry name" value="RNaseH_sf"/>
</dbReference>
<dbReference type="InterPro" id="IPR044730">
    <property type="entry name" value="RNase_H-like_dom_plant"/>
</dbReference>
<proteinExistence type="predicted"/>
<evidence type="ECO:0000313" key="2">
    <source>
        <dbReference type="EMBL" id="KZP31242.1"/>
    </source>
</evidence>
<dbReference type="STRING" id="436010.A0A166U2I8"/>
<dbReference type="SUPFAM" id="SSF56672">
    <property type="entry name" value="DNA/RNA polymerases"/>
    <property type="match status" value="1"/>
</dbReference>
<keyword evidence="1" id="KW-0238">DNA-binding</keyword>
<sequence length="744" mass="84854">MDPLPSPPLSELQNKLALDTITSYPHLFQIITPIRIQPLELILRTHPNRGLVTSVLRGFRTGFWPWARFDRRPDFPPTFDNSHRPLKEPAHLAFVHEQRDKEITKHRFSEAFGPELLPGMYSIPIGVVPKPHSELFRLVIDPSDGPYALNSIITREKVSVPLDNIRHLGTILRRARARYGPHVPLTLFKSDASEAYRNLPMDFLWQIRQVITIDNMRHIDRCNNFGWTSAGGLWGAFFGLVIWAAIHVRLIEDLLAYVDDSFGVDLEENMTLYAPYSKRLPTKQAKLLTLWDDVGIPHTEKKQVYGRRVTVIGFDVDSDAMTVTMPTTSRLDLISSIYEFAQPGQRRSLRDFQRLAGWMNWALNVYPRLKPGLSVMYAKMSKKTEPFRLIWVSVSLCRELHWFANHLRMSDGIFILDSSEWDVSSSDCIMYCDTCPMGIAFWSPQYLCGFQHLVISGSDYDIWYLEALAVVSALHWVLTVSPYTPKRIVIYTDNTNTVDMFNSLRADPNHNPLLLTAIDLLISHGVELRVMHVPGEANAVADTLSRFNNTSALVYAPGLQVNQFLPPRLTLGAPQQRLRPAWTRQRLDSERAIAIGSAIDPSSKATYTSALQSYITFCQKHEFPVDPTPETLSYYTVYMSHFIKPTSVDSYLSGICNQLEPFHPGVRAARRHPLVVRTLRGCKKLRNTATKRKRPIRRAELVALAPQYNSSSNHDDLLFYAILLVAFFALMRLGELVWPDNAEL</sequence>
<dbReference type="GO" id="GO:0003677">
    <property type="term" value="F:DNA binding"/>
    <property type="evidence" value="ECO:0007669"/>
    <property type="project" value="UniProtKB-KW"/>
</dbReference>